<dbReference type="EMBL" id="CP113520">
    <property type="protein sequence ID" value="WAJ29513.1"/>
    <property type="molecule type" value="Genomic_DNA"/>
</dbReference>
<evidence type="ECO:0000313" key="2">
    <source>
        <dbReference type="Proteomes" id="UP001163223"/>
    </source>
</evidence>
<organism evidence="1 2">
    <name type="scientific">Antarcticirhabdus aurantiaca</name>
    <dbReference type="NCBI Taxonomy" id="2606717"/>
    <lineage>
        <taxon>Bacteria</taxon>
        <taxon>Pseudomonadati</taxon>
        <taxon>Pseudomonadota</taxon>
        <taxon>Alphaproteobacteria</taxon>
        <taxon>Hyphomicrobiales</taxon>
        <taxon>Aurantimonadaceae</taxon>
        <taxon>Antarcticirhabdus</taxon>
    </lineage>
</organism>
<keyword evidence="2" id="KW-1185">Reference proteome</keyword>
<gene>
    <name evidence="1" type="ORF">OXU80_04565</name>
</gene>
<accession>A0ACD4NRI3</accession>
<evidence type="ECO:0000313" key="1">
    <source>
        <dbReference type="EMBL" id="WAJ29513.1"/>
    </source>
</evidence>
<protein>
    <submittedName>
        <fullName evidence="1">Uncharacterized protein</fullName>
    </submittedName>
</protein>
<reference evidence="1" key="1">
    <citation type="submission" date="2022-11" db="EMBL/GenBank/DDBJ databases">
        <title>beta-Carotene-producing bacterium, Jeongeuplla avenae sp. nov., alleviates the salt stress of Arabidopsis seedlings.</title>
        <authorList>
            <person name="Jiang L."/>
            <person name="Lee J."/>
        </authorList>
    </citation>
    <scope>NUCLEOTIDE SEQUENCE</scope>
    <source>
        <strain evidence="1">DY_R2A_6</strain>
    </source>
</reference>
<proteinExistence type="predicted"/>
<name>A0ACD4NRI3_9HYPH</name>
<sequence length="274" mass="28193">MRALILIWMVPAAFALAAAVLWTLHRKGLASAHWAAAFLVLGLAYGTMQLTPAAWSSRKPLVEDSLFLIGAALMTEAMASRASRPANRVAVAAVAVAVAVAAITGAAYALAILGSVPVETAVVQGGCALILLCGVLAMRHRRRPADRVLLVAFGLLSTLLGAQSLAYAFSATPRGVAGAWSASAWGFTFMVTGGLIAVLLTFSVCLALALDVVDRLSEAANTDPLTGALNRRGLGESAPACRWPPMAAPGPWRSSTSTISRGSTTLAVTMPATA</sequence>
<dbReference type="Proteomes" id="UP001163223">
    <property type="component" value="Chromosome"/>
</dbReference>